<organism evidence="2 3">
    <name type="scientific">Haloflavibacter putidus</name>
    <dbReference type="NCBI Taxonomy" id="2576776"/>
    <lineage>
        <taxon>Bacteria</taxon>
        <taxon>Pseudomonadati</taxon>
        <taxon>Bacteroidota</taxon>
        <taxon>Flavobacteriia</taxon>
        <taxon>Flavobacteriales</taxon>
        <taxon>Flavobacteriaceae</taxon>
        <taxon>Haloflavibacter</taxon>
    </lineage>
</organism>
<evidence type="ECO:0008006" key="4">
    <source>
        <dbReference type="Google" id="ProtNLM"/>
    </source>
</evidence>
<dbReference type="AlphaFoldDB" id="A0A507ZJR0"/>
<proteinExistence type="predicted"/>
<feature type="chain" id="PRO_5021389027" description="Adhesin domain-containing protein" evidence="1">
    <location>
        <begin position="21"/>
        <end position="208"/>
    </location>
</feature>
<gene>
    <name evidence="2" type="ORF">FKR84_09930</name>
</gene>
<sequence>MKNLTVVLLVFFLYGNNCFAQRTKTTIISAKDISSVFVQADEVFKITINASKRKTIRYSVTAEGEYLQDIYIKNSIEGKELKLESHYNKLLLGGQDKLAAHKVFALNLEIDVPQNFKVVVLSNLASVYANGAFKYLETELKAGQCSLSNFTGKAFVVTYTGDVFVKTKQAEVEAKSNLGAVKIDPRVGFGNLIKVKSISGDIVVKKIE</sequence>
<keyword evidence="3" id="KW-1185">Reference proteome</keyword>
<protein>
    <recommendedName>
        <fullName evidence="4">Adhesin domain-containing protein</fullName>
    </recommendedName>
</protein>
<keyword evidence="1" id="KW-0732">Signal</keyword>
<evidence type="ECO:0000256" key="1">
    <source>
        <dbReference type="SAM" id="SignalP"/>
    </source>
</evidence>
<dbReference type="OrthoDB" id="1144071at2"/>
<feature type="signal peptide" evidence="1">
    <location>
        <begin position="1"/>
        <end position="20"/>
    </location>
</feature>
<dbReference type="RefSeq" id="WP_141422159.1">
    <property type="nucleotide sequence ID" value="NZ_VIAR01000010.1"/>
</dbReference>
<accession>A0A507ZJR0</accession>
<reference evidence="2 3" key="1">
    <citation type="submission" date="2019-06" db="EMBL/GenBank/DDBJ databases">
        <title>Flavibacter putida gen. nov., sp. nov., a novel marine bacterium of the family Flavobacteriaceae isolated from coastal seawater.</title>
        <authorList>
            <person name="Feng X."/>
        </authorList>
    </citation>
    <scope>NUCLEOTIDE SEQUENCE [LARGE SCALE GENOMIC DNA]</scope>
    <source>
        <strain evidence="2 3">PLHSN227</strain>
    </source>
</reference>
<evidence type="ECO:0000313" key="3">
    <source>
        <dbReference type="Proteomes" id="UP000317169"/>
    </source>
</evidence>
<comment type="caution">
    <text evidence="2">The sequence shown here is derived from an EMBL/GenBank/DDBJ whole genome shotgun (WGS) entry which is preliminary data.</text>
</comment>
<evidence type="ECO:0000313" key="2">
    <source>
        <dbReference type="EMBL" id="TQD36921.1"/>
    </source>
</evidence>
<dbReference type="Proteomes" id="UP000317169">
    <property type="component" value="Unassembled WGS sequence"/>
</dbReference>
<name>A0A507ZJR0_9FLAO</name>
<dbReference type="EMBL" id="VIAR01000010">
    <property type="protein sequence ID" value="TQD36921.1"/>
    <property type="molecule type" value="Genomic_DNA"/>
</dbReference>